<dbReference type="Proteomes" id="UP000649617">
    <property type="component" value="Unassembled WGS sequence"/>
</dbReference>
<proteinExistence type="predicted"/>
<comment type="caution">
    <text evidence="1">The sequence shown here is derived from an EMBL/GenBank/DDBJ whole genome shotgun (WGS) entry which is preliminary data.</text>
</comment>
<keyword evidence="2" id="KW-1185">Reference proteome</keyword>
<dbReference type="AlphaFoldDB" id="A0A812KRG4"/>
<reference evidence="1" key="1">
    <citation type="submission" date="2021-02" db="EMBL/GenBank/DDBJ databases">
        <authorList>
            <person name="Dougan E. K."/>
            <person name="Rhodes N."/>
            <person name="Thang M."/>
            <person name="Chan C."/>
        </authorList>
    </citation>
    <scope>NUCLEOTIDE SEQUENCE</scope>
</reference>
<protein>
    <submittedName>
        <fullName evidence="1">Uncharacterized protein</fullName>
    </submittedName>
</protein>
<organism evidence="1 2">
    <name type="scientific">Symbiodinium pilosum</name>
    <name type="common">Dinoflagellate</name>
    <dbReference type="NCBI Taxonomy" id="2952"/>
    <lineage>
        <taxon>Eukaryota</taxon>
        <taxon>Sar</taxon>
        <taxon>Alveolata</taxon>
        <taxon>Dinophyceae</taxon>
        <taxon>Suessiales</taxon>
        <taxon>Symbiodiniaceae</taxon>
        <taxon>Symbiodinium</taxon>
    </lineage>
</organism>
<dbReference type="EMBL" id="CAJNIZ010004471">
    <property type="protein sequence ID" value="CAE7233162.1"/>
    <property type="molecule type" value="Genomic_DNA"/>
</dbReference>
<name>A0A812KRG4_SYMPI</name>
<evidence type="ECO:0000313" key="1">
    <source>
        <dbReference type="EMBL" id="CAE7233162.1"/>
    </source>
</evidence>
<feature type="non-terminal residue" evidence="1">
    <location>
        <position position="62"/>
    </location>
</feature>
<feature type="non-terminal residue" evidence="1">
    <location>
        <position position="1"/>
    </location>
</feature>
<sequence length="62" mass="6824">MTDDGVAYFVPYAADHIGVFDTKTDDFRKIDVSDSSSSDYKYSNAIYLAGIAYFIPSSANNI</sequence>
<accession>A0A812KRG4</accession>
<gene>
    <name evidence="1" type="ORF">SPIL2461_LOCUS3667</name>
</gene>
<evidence type="ECO:0000313" key="2">
    <source>
        <dbReference type="Proteomes" id="UP000649617"/>
    </source>
</evidence>